<evidence type="ECO:0000313" key="2">
    <source>
        <dbReference type="Proteomes" id="UP001345691"/>
    </source>
</evidence>
<protein>
    <recommendedName>
        <fullName evidence="3">Transcription factor domain-containing protein</fullName>
    </recommendedName>
</protein>
<reference evidence="1 2" key="1">
    <citation type="submission" date="2023-08" db="EMBL/GenBank/DDBJ databases">
        <title>Black Yeasts Isolated from many extreme environments.</title>
        <authorList>
            <person name="Coleine C."/>
            <person name="Stajich J.E."/>
            <person name="Selbmann L."/>
        </authorList>
    </citation>
    <scope>NUCLEOTIDE SEQUENCE [LARGE SCALE GENOMIC DNA]</scope>
    <source>
        <strain evidence="1 2">CCFEE 6328</strain>
    </source>
</reference>
<sequence>MAMLNNNSTSPGRAPPPLTFIVGDSQDPSKSWAKRSHVSSRYKVWNKANHRDLALDSTTRAILNGSSAHVDKLSPRAHCQRSPNTAAVDQIDNRADAKPVTLTRKADGFYSTSPDDNVVAVVKPWEPALRDYEDWVASPLSILGSQFFDIFTPFSSAKYDVEIKSNVYFYFKTIMPFASHLLHSWAWFDNLAQIQASPCLIYAIATYASVFLSGMLRGGRGVVLPPPNEKGKSSSWQMPPWLRLHTKCLAELNTILADPAQVVDESCYQTVLFLYRLSVLLADGESGRMHLRALQRMSTLLNLDQAALDAELAVSKINIIGAFLHSRSIVLVRKSSDDSGGHSKEVVEIDRSYWRSDREWYSHRAGLAGRTLTWRPESPSSILLPESAAAIARMDPDSSHFLSEREHREIQRCYQISLFFWMYLNCISFNTASLIVRSNLLELQYRLSNMDLPIMSRICSTTMFNILLGGMTAARCKPERQWFTQQIVSLYPNIQHLDTIWQLVAEFYDPLSINFSFIEEVWDDIVAAKTTTKTSLRGQGKELVTPIKHFRPTSYSPDLTKPLPVFEVQDLEETTLEKSLHRAPELVPIVS</sequence>
<keyword evidence="2" id="KW-1185">Reference proteome</keyword>
<evidence type="ECO:0008006" key="3">
    <source>
        <dbReference type="Google" id="ProtNLM"/>
    </source>
</evidence>
<organism evidence="1 2">
    <name type="scientific">Exophiala sideris</name>
    <dbReference type="NCBI Taxonomy" id="1016849"/>
    <lineage>
        <taxon>Eukaryota</taxon>
        <taxon>Fungi</taxon>
        <taxon>Dikarya</taxon>
        <taxon>Ascomycota</taxon>
        <taxon>Pezizomycotina</taxon>
        <taxon>Eurotiomycetes</taxon>
        <taxon>Chaetothyriomycetidae</taxon>
        <taxon>Chaetothyriales</taxon>
        <taxon>Herpotrichiellaceae</taxon>
        <taxon>Exophiala</taxon>
    </lineage>
</organism>
<comment type="caution">
    <text evidence="1">The sequence shown here is derived from an EMBL/GenBank/DDBJ whole genome shotgun (WGS) entry which is preliminary data.</text>
</comment>
<dbReference type="Proteomes" id="UP001345691">
    <property type="component" value="Unassembled WGS sequence"/>
</dbReference>
<proteinExistence type="predicted"/>
<dbReference type="EMBL" id="JAVRRF010000001">
    <property type="protein sequence ID" value="KAK5068616.1"/>
    <property type="molecule type" value="Genomic_DNA"/>
</dbReference>
<gene>
    <name evidence="1" type="ORF">LTR69_000736</name>
</gene>
<accession>A0ABR0JRN5</accession>
<name>A0ABR0JRN5_9EURO</name>
<evidence type="ECO:0000313" key="1">
    <source>
        <dbReference type="EMBL" id="KAK5068616.1"/>
    </source>
</evidence>